<dbReference type="AlphaFoldDB" id="D3S343"/>
<dbReference type="PaxDb" id="589924-Ferp_0502"/>
<dbReference type="STRING" id="589924.Ferp_0502"/>
<name>D3S343_FERPA</name>
<evidence type="ECO:0000313" key="2">
    <source>
        <dbReference type="Proteomes" id="UP000002613"/>
    </source>
</evidence>
<dbReference type="GeneID" id="8778003"/>
<protein>
    <submittedName>
        <fullName evidence="1">Uncharacterized protein</fullName>
    </submittedName>
</protein>
<reference evidence="1 2" key="2">
    <citation type="journal article" date="2011" name="Stand. Genomic Sci.">
        <title>Complete genome sequence of Ferroglobus placidus AEDII12DO.</title>
        <authorList>
            <person name="Anderson I."/>
            <person name="Risso C."/>
            <person name="Holmes D."/>
            <person name="Lucas S."/>
            <person name="Copeland A."/>
            <person name="Lapidus A."/>
            <person name="Cheng J.F."/>
            <person name="Bruce D."/>
            <person name="Goodwin L."/>
            <person name="Pitluck S."/>
            <person name="Saunders E."/>
            <person name="Brettin T."/>
            <person name="Detter J.C."/>
            <person name="Han C."/>
            <person name="Tapia R."/>
            <person name="Larimer F."/>
            <person name="Land M."/>
            <person name="Hauser L."/>
            <person name="Woyke T."/>
            <person name="Lovley D."/>
            <person name="Kyrpides N."/>
            <person name="Ivanova N."/>
        </authorList>
    </citation>
    <scope>NUCLEOTIDE SEQUENCE [LARGE SCALE GENOMIC DNA]</scope>
    <source>
        <strain evidence="2">DSM 10642 / AEDII12DO</strain>
    </source>
</reference>
<dbReference type="KEGG" id="fpl:Ferp_0502"/>
<evidence type="ECO:0000313" key="1">
    <source>
        <dbReference type="EMBL" id="ADC64676.1"/>
    </source>
</evidence>
<organism evidence="1 2">
    <name type="scientific">Ferroglobus placidus (strain DSM 10642 / AEDII12DO)</name>
    <dbReference type="NCBI Taxonomy" id="589924"/>
    <lineage>
        <taxon>Archaea</taxon>
        <taxon>Methanobacteriati</taxon>
        <taxon>Methanobacteriota</taxon>
        <taxon>Archaeoglobi</taxon>
        <taxon>Archaeoglobales</taxon>
        <taxon>Archaeoglobaceae</taxon>
        <taxon>Ferroglobus</taxon>
    </lineage>
</organism>
<gene>
    <name evidence="1" type="ordered locus">Ferp_0502</name>
</gene>
<dbReference type="Proteomes" id="UP000002613">
    <property type="component" value="Chromosome"/>
</dbReference>
<keyword evidence="2" id="KW-1185">Reference proteome</keyword>
<reference evidence="2" key="1">
    <citation type="submission" date="2010-02" db="EMBL/GenBank/DDBJ databases">
        <title>Complete sequence of Ferroglobus placidus DSM 10642.</title>
        <authorList>
            <consortium name="US DOE Joint Genome Institute"/>
            <person name="Lucas S."/>
            <person name="Copeland A."/>
            <person name="Lapidus A."/>
            <person name="Cheng J.-F."/>
            <person name="Bruce D."/>
            <person name="Goodwin L."/>
            <person name="Pitluck S."/>
            <person name="Saunders E."/>
            <person name="Brettin T."/>
            <person name="Detter J.C."/>
            <person name="Han C."/>
            <person name="Tapia R."/>
            <person name="Larimer F."/>
            <person name="Land M."/>
            <person name="Hauser L."/>
            <person name="Kyrpides N."/>
            <person name="Ivanova N."/>
            <person name="Holmes D."/>
            <person name="Lovley D."/>
            <person name="Kyrpides N."/>
            <person name="Anderson I.J."/>
            <person name="Woyke T."/>
        </authorList>
    </citation>
    <scope>NUCLEOTIDE SEQUENCE [LARGE SCALE GENOMIC DNA]</scope>
    <source>
        <strain evidence="2">DSM 10642 / AEDII12DO</strain>
    </source>
</reference>
<dbReference type="HOGENOM" id="CLU_1551756_0_0_2"/>
<proteinExistence type="predicted"/>
<sequence length="172" mass="19235">MTLPLVYNDGWVLGAEGLTPEDLASKPQKQRTEKKDAFNINLVMSKISKDKGKNGSSGNGRNGQRVEKVEVEPQGTVIVKGENVVISERNGALVIQQRYVEVKTIIRKVLVRRRRNGEVTKEKVTQKVTEKPYVIIVPAMYRDNPVEYLKAVKPKNGGKRVIKEAIALLSKL</sequence>
<dbReference type="RefSeq" id="WP_012965022.1">
    <property type="nucleotide sequence ID" value="NC_013849.1"/>
</dbReference>
<accession>D3S343</accession>
<dbReference type="EMBL" id="CP001899">
    <property type="protein sequence ID" value="ADC64676.1"/>
    <property type="molecule type" value="Genomic_DNA"/>
</dbReference>